<dbReference type="RefSeq" id="WP_120009929.1">
    <property type="nucleotide sequence ID" value="NZ_JALBUU010000004.1"/>
</dbReference>
<organism evidence="5 6">
    <name type="scientific">Teichococcus vastitatis</name>
    <dbReference type="NCBI Taxonomy" id="2307076"/>
    <lineage>
        <taxon>Bacteria</taxon>
        <taxon>Pseudomonadati</taxon>
        <taxon>Pseudomonadota</taxon>
        <taxon>Alphaproteobacteria</taxon>
        <taxon>Acetobacterales</taxon>
        <taxon>Roseomonadaceae</taxon>
        <taxon>Roseomonas</taxon>
    </lineage>
</organism>
<sequence length="319" mass="35070">MDKAGAFLDDPFGPMRSTLIPVFALYGEQHSDPAPEPVHVETIHARSHLHDWIIRPHRHGILQQVFWIRRGDGTLTLEGEELAFSAPRLFIMPPGVVHGFRFRRGTQGHVLTLTSAFLDAHQALLGPSLRRDEVSSLDAAPLRRCQHRLSQAFRAVQRSFDAAHELERAPGQAAQLVGAVLTLLGMVEQLSEETGSSGRPPSRAALLTSRFRALIDAQFRASASLPQHARQLGVSAAQLTRACRQVTGRSPLMLLQDRRLLEGVRLLTHTSLSVAEIAYASGFSDPAYFSRFVARRSGMPPSALRRRARGAVPAPSSEI</sequence>
<dbReference type="InterPro" id="IPR050204">
    <property type="entry name" value="AraC_XylS_family_regulators"/>
</dbReference>
<dbReference type="EMBL" id="JALBUU010000004">
    <property type="protein sequence ID" value="MCI0752615.1"/>
    <property type="molecule type" value="Genomic_DNA"/>
</dbReference>
<evidence type="ECO:0000313" key="6">
    <source>
        <dbReference type="Proteomes" id="UP001201985"/>
    </source>
</evidence>
<dbReference type="PANTHER" id="PTHR46796:SF6">
    <property type="entry name" value="ARAC SUBFAMILY"/>
    <property type="match status" value="1"/>
</dbReference>
<dbReference type="CDD" id="cd06999">
    <property type="entry name" value="cupin_HpaA-like_N"/>
    <property type="match status" value="1"/>
</dbReference>
<keyword evidence="6" id="KW-1185">Reference proteome</keyword>
<dbReference type="SUPFAM" id="SSF46689">
    <property type="entry name" value="Homeodomain-like"/>
    <property type="match status" value="1"/>
</dbReference>
<dbReference type="PROSITE" id="PS01124">
    <property type="entry name" value="HTH_ARAC_FAMILY_2"/>
    <property type="match status" value="1"/>
</dbReference>
<dbReference type="PROSITE" id="PS00041">
    <property type="entry name" value="HTH_ARAC_FAMILY_1"/>
    <property type="match status" value="1"/>
</dbReference>
<dbReference type="InterPro" id="IPR014710">
    <property type="entry name" value="RmlC-like_jellyroll"/>
</dbReference>
<gene>
    <name evidence="5" type="ORF">MON41_02400</name>
</gene>
<keyword evidence="3" id="KW-0804">Transcription</keyword>
<proteinExistence type="predicted"/>
<feature type="domain" description="HTH araC/xylS-type" evidence="4">
    <location>
        <begin position="209"/>
        <end position="307"/>
    </location>
</feature>
<dbReference type="PANTHER" id="PTHR46796">
    <property type="entry name" value="HTH-TYPE TRANSCRIPTIONAL ACTIVATOR RHAS-RELATED"/>
    <property type="match status" value="1"/>
</dbReference>
<dbReference type="Pfam" id="PF02311">
    <property type="entry name" value="AraC_binding"/>
    <property type="match status" value="1"/>
</dbReference>
<protein>
    <submittedName>
        <fullName evidence="5">Helix-turn-helix domain-containing protein</fullName>
    </submittedName>
</protein>
<dbReference type="SUPFAM" id="SSF51182">
    <property type="entry name" value="RmlC-like cupins"/>
    <property type="match status" value="1"/>
</dbReference>
<dbReference type="InterPro" id="IPR018062">
    <property type="entry name" value="HTH_AraC-typ_CS"/>
</dbReference>
<comment type="caution">
    <text evidence="5">The sequence shown here is derived from an EMBL/GenBank/DDBJ whole genome shotgun (WGS) entry which is preliminary data.</text>
</comment>
<keyword evidence="2" id="KW-0238">DNA-binding</keyword>
<accession>A0ABS9W002</accession>
<dbReference type="InterPro" id="IPR009057">
    <property type="entry name" value="Homeodomain-like_sf"/>
</dbReference>
<dbReference type="InterPro" id="IPR018060">
    <property type="entry name" value="HTH_AraC"/>
</dbReference>
<name>A0ABS9W002_9PROT</name>
<evidence type="ECO:0000256" key="2">
    <source>
        <dbReference type="ARBA" id="ARBA00023125"/>
    </source>
</evidence>
<dbReference type="SMART" id="SM00342">
    <property type="entry name" value="HTH_ARAC"/>
    <property type="match status" value="1"/>
</dbReference>
<evidence type="ECO:0000313" key="5">
    <source>
        <dbReference type="EMBL" id="MCI0752615.1"/>
    </source>
</evidence>
<dbReference type="InterPro" id="IPR047264">
    <property type="entry name" value="Cupin_HpaA-like_N"/>
</dbReference>
<dbReference type="Gene3D" id="2.60.120.10">
    <property type="entry name" value="Jelly Rolls"/>
    <property type="match status" value="1"/>
</dbReference>
<evidence type="ECO:0000256" key="1">
    <source>
        <dbReference type="ARBA" id="ARBA00023015"/>
    </source>
</evidence>
<dbReference type="InterPro" id="IPR011051">
    <property type="entry name" value="RmlC_Cupin_sf"/>
</dbReference>
<evidence type="ECO:0000259" key="4">
    <source>
        <dbReference type="PROSITE" id="PS01124"/>
    </source>
</evidence>
<reference evidence="5 6" key="1">
    <citation type="submission" date="2022-03" db="EMBL/GenBank/DDBJ databases">
        <title>Complete genome analysis of Roseomonas KG 17.1 : a prolific producer of plant growth promoters.</title>
        <authorList>
            <person name="Saadouli I."/>
            <person name="Najjari A."/>
            <person name="Mosbah A."/>
            <person name="Ouzari H.I."/>
        </authorList>
    </citation>
    <scope>NUCLEOTIDE SEQUENCE [LARGE SCALE GENOMIC DNA]</scope>
    <source>
        <strain evidence="5 6">KG17-1</strain>
    </source>
</reference>
<dbReference type="Gene3D" id="1.10.10.60">
    <property type="entry name" value="Homeodomain-like"/>
    <property type="match status" value="1"/>
</dbReference>
<dbReference type="Pfam" id="PF12833">
    <property type="entry name" value="HTH_18"/>
    <property type="match status" value="1"/>
</dbReference>
<dbReference type="InterPro" id="IPR003313">
    <property type="entry name" value="AraC-bd"/>
</dbReference>
<dbReference type="Proteomes" id="UP001201985">
    <property type="component" value="Unassembled WGS sequence"/>
</dbReference>
<evidence type="ECO:0000256" key="3">
    <source>
        <dbReference type="ARBA" id="ARBA00023163"/>
    </source>
</evidence>
<keyword evidence="1" id="KW-0805">Transcription regulation</keyword>